<dbReference type="InterPro" id="IPR002836">
    <property type="entry name" value="PDCD5-like"/>
</dbReference>
<organism evidence="2 3">
    <name type="scientific">Candidatus Nitrososphaera evergladensis SR1</name>
    <dbReference type="NCBI Taxonomy" id="1459636"/>
    <lineage>
        <taxon>Archaea</taxon>
        <taxon>Nitrososphaerota</taxon>
        <taxon>Nitrososphaeria</taxon>
        <taxon>Nitrososphaerales</taxon>
        <taxon>Nitrososphaeraceae</taxon>
        <taxon>Nitrososphaera</taxon>
    </lineage>
</organism>
<keyword evidence="2" id="KW-0238">DNA-binding</keyword>
<dbReference type="SUPFAM" id="SSF46950">
    <property type="entry name" value="Double-stranded DNA-binding domain"/>
    <property type="match status" value="1"/>
</dbReference>
<dbReference type="STRING" id="1459636.NTE_03107"/>
<dbReference type="HOGENOM" id="CLU_122978_3_1_2"/>
<evidence type="ECO:0000256" key="1">
    <source>
        <dbReference type="ARBA" id="ARBA00010490"/>
    </source>
</evidence>
<dbReference type="KEGG" id="nev:NTE_03107"/>
<dbReference type="PANTHER" id="PTHR10840:SF0">
    <property type="entry name" value="PROGRAMMED CELL DEATH PROTEIN 5"/>
    <property type="match status" value="1"/>
</dbReference>
<dbReference type="InterPro" id="IPR036883">
    <property type="entry name" value="PDCD5-like_sf"/>
</dbReference>
<dbReference type="AlphaFoldDB" id="A0A075MTZ8"/>
<dbReference type="GO" id="GO:0005829">
    <property type="term" value="C:cytosol"/>
    <property type="evidence" value="ECO:0007669"/>
    <property type="project" value="TreeGrafter"/>
</dbReference>
<reference evidence="2 3" key="1">
    <citation type="journal article" date="2014" name="PLoS ONE">
        <title>Genome Sequence of Candidatus Nitrososphaera evergladensis from Group I.1b Enriched from Everglades Soil Reveals Novel Genomic Features of the Ammonia-Oxidizing Archaea.</title>
        <authorList>
            <person name="Zhalnina K.V."/>
            <person name="Dias R."/>
            <person name="Leonard M.T."/>
            <person name="Dorr de Quadros P."/>
            <person name="Camargo F.A."/>
            <person name="Drew J.C."/>
            <person name="Farmerie W.G."/>
            <person name="Daroub S.H."/>
            <person name="Triplett E.W."/>
        </authorList>
    </citation>
    <scope>NUCLEOTIDE SEQUENCE [LARGE SCALE GENOMIC DNA]</scope>
    <source>
        <strain evidence="2 3">SR1</strain>
    </source>
</reference>
<evidence type="ECO:0000313" key="2">
    <source>
        <dbReference type="EMBL" id="AIF85141.1"/>
    </source>
</evidence>
<dbReference type="GeneID" id="41598767"/>
<dbReference type="PIRSF" id="PIRSF015730">
    <property type="entry name" value="TFAR19"/>
    <property type="match status" value="1"/>
</dbReference>
<dbReference type="Gene3D" id="1.10.8.140">
    <property type="entry name" value="PDCD5-like"/>
    <property type="match status" value="1"/>
</dbReference>
<proteinExistence type="inferred from homology"/>
<protein>
    <submittedName>
        <fullName evidence="2">DNA-binding TFAR19-related protein</fullName>
    </submittedName>
</protein>
<keyword evidence="3" id="KW-1185">Reference proteome</keyword>
<dbReference type="eggNOG" id="arCOG04179">
    <property type="taxonomic scope" value="Archaea"/>
</dbReference>
<dbReference type="PANTHER" id="PTHR10840">
    <property type="entry name" value="PROGRAMMED CELL DEATH PROTEIN 5"/>
    <property type="match status" value="1"/>
</dbReference>
<dbReference type="OrthoDB" id="7912at2157"/>
<name>A0A075MTZ8_9ARCH</name>
<dbReference type="RefSeq" id="WP_148701589.1">
    <property type="nucleotide sequence ID" value="NZ_CP007174.1"/>
</dbReference>
<evidence type="ECO:0000313" key="3">
    <source>
        <dbReference type="Proteomes" id="UP000028194"/>
    </source>
</evidence>
<gene>
    <name evidence="2" type="ORF">NTE_03107</name>
</gene>
<dbReference type="Proteomes" id="UP000028194">
    <property type="component" value="Chromosome"/>
</dbReference>
<dbReference type="Pfam" id="PF01984">
    <property type="entry name" value="dsDNA_bind"/>
    <property type="match status" value="1"/>
</dbReference>
<sequence length="96" mass="10965">MSAPPPQQPNDEEIRRREAEAAAMRQRVLSVVLDPQARQRLTNIRLVKPDLATAVENYLINAASTGRLNRALSDDELKQILASLQQPKKEFKFDRR</sequence>
<comment type="similarity">
    <text evidence="1">Belongs to the PDCD5 family.</text>
</comment>
<dbReference type="EMBL" id="CP007174">
    <property type="protein sequence ID" value="AIF85141.1"/>
    <property type="molecule type" value="Genomic_DNA"/>
</dbReference>
<accession>A0A075MTZ8</accession>
<dbReference type="GO" id="GO:0003677">
    <property type="term" value="F:DNA binding"/>
    <property type="evidence" value="ECO:0007669"/>
    <property type="project" value="UniProtKB-KW"/>
</dbReference>